<organism evidence="2 3">
    <name type="scientific">Devosia geojensis</name>
    <dbReference type="NCBI Taxonomy" id="443610"/>
    <lineage>
        <taxon>Bacteria</taxon>
        <taxon>Pseudomonadati</taxon>
        <taxon>Pseudomonadota</taxon>
        <taxon>Alphaproteobacteria</taxon>
        <taxon>Hyphomicrobiales</taxon>
        <taxon>Devosiaceae</taxon>
        <taxon>Devosia</taxon>
    </lineage>
</organism>
<dbReference type="PATRIC" id="fig|443610.3.peg.1873"/>
<feature type="transmembrane region" description="Helical" evidence="1">
    <location>
        <begin position="48"/>
        <end position="69"/>
    </location>
</feature>
<dbReference type="RefSeq" id="WP_046110021.1">
    <property type="nucleotide sequence ID" value="NZ_JZEX01000149.1"/>
</dbReference>
<proteinExistence type="predicted"/>
<keyword evidence="1" id="KW-1133">Transmembrane helix</keyword>
<evidence type="ECO:0000313" key="2">
    <source>
        <dbReference type="EMBL" id="KKB10462.1"/>
    </source>
</evidence>
<reference evidence="2 3" key="1">
    <citation type="submission" date="2015-03" db="EMBL/GenBank/DDBJ databases">
        <authorList>
            <person name="Hassan Y.I."/>
            <person name="Lepp D."/>
            <person name="Li X.-Z."/>
            <person name="Zhou T."/>
        </authorList>
    </citation>
    <scope>NUCLEOTIDE SEQUENCE [LARGE SCALE GENOMIC DNA]</scope>
    <source>
        <strain evidence="2 3">BD-c194</strain>
    </source>
</reference>
<gene>
    <name evidence="2" type="ORF">VE25_17855</name>
</gene>
<comment type="caution">
    <text evidence="2">The sequence shown here is derived from an EMBL/GenBank/DDBJ whole genome shotgun (WGS) entry which is preliminary data.</text>
</comment>
<feature type="transmembrane region" description="Helical" evidence="1">
    <location>
        <begin position="21"/>
        <end position="42"/>
    </location>
</feature>
<keyword evidence="1" id="KW-0472">Membrane</keyword>
<dbReference type="EMBL" id="JZEX01000149">
    <property type="protein sequence ID" value="KKB10462.1"/>
    <property type="molecule type" value="Genomic_DNA"/>
</dbReference>
<dbReference type="Proteomes" id="UP000033632">
    <property type="component" value="Unassembled WGS sequence"/>
</dbReference>
<accession>A0A0F5FQJ4</accession>
<name>A0A0F5FQJ4_9HYPH</name>
<evidence type="ECO:0000313" key="3">
    <source>
        <dbReference type="Proteomes" id="UP000033632"/>
    </source>
</evidence>
<dbReference type="AlphaFoldDB" id="A0A0F5FQJ4"/>
<sequence length="80" mass="8818">METLTPGQIERVRLTANLFNTIAAGLIVSGVVVPLIGVVYSGNELPRWNWGVGITIQAVLIIMAIILHLRARENLRELDK</sequence>
<evidence type="ECO:0000256" key="1">
    <source>
        <dbReference type="SAM" id="Phobius"/>
    </source>
</evidence>
<keyword evidence="1" id="KW-0812">Transmembrane</keyword>
<keyword evidence="3" id="KW-1185">Reference proteome</keyword>
<protein>
    <submittedName>
        <fullName evidence="2">Uncharacterized protein</fullName>
    </submittedName>
</protein>